<dbReference type="EMBL" id="JAFLNC010000005">
    <property type="protein sequence ID" value="MBO0334916.1"/>
    <property type="molecule type" value="Genomic_DNA"/>
</dbReference>
<organism evidence="1 2">
    <name type="scientific">Sneathiella sedimenti</name>
    <dbReference type="NCBI Taxonomy" id="2816034"/>
    <lineage>
        <taxon>Bacteria</taxon>
        <taxon>Pseudomonadati</taxon>
        <taxon>Pseudomonadota</taxon>
        <taxon>Alphaproteobacteria</taxon>
        <taxon>Sneathiellales</taxon>
        <taxon>Sneathiellaceae</taxon>
        <taxon>Sneathiella</taxon>
    </lineage>
</organism>
<accession>A0ABS3F9Z0</accession>
<dbReference type="SUPFAM" id="SSF53756">
    <property type="entry name" value="UDP-Glycosyltransferase/glycogen phosphorylase"/>
    <property type="match status" value="2"/>
</dbReference>
<comment type="caution">
    <text evidence="1">The sequence shown here is derived from an EMBL/GenBank/DDBJ whole genome shotgun (WGS) entry which is preliminary data.</text>
</comment>
<dbReference type="Proteomes" id="UP000664761">
    <property type="component" value="Unassembled WGS sequence"/>
</dbReference>
<gene>
    <name evidence="1" type="ORF">J0X12_14920</name>
</gene>
<dbReference type="PANTHER" id="PTHR21015">
    <property type="entry name" value="UDP-N-ACETYLGLUCOSAMINE--N-ACETYLMURAMYL-(PENTAPEPTIDE) PYROPHOSPHORYL-UNDECAPRENOL N-ACETYLGLUCOSAMINE TRANSFERASE 1"/>
    <property type="match status" value="1"/>
</dbReference>
<evidence type="ECO:0000313" key="2">
    <source>
        <dbReference type="Proteomes" id="UP000664761"/>
    </source>
</evidence>
<dbReference type="Gene3D" id="3.40.50.2000">
    <property type="entry name" value="Glycogen Phosphorylase B"/>
    <property type="match status" value="2"/>
</dbReference>
<proteinExistence type="predicted"/>
<keyword evidence="2" id="KW-1185">Reference proteome</keyword>
<reference evidence="1 2" key="1">
    <citation type="submission" date="2021-03" db="EMBL/GenBank/DDBJ databases">
        <title>Sneathiella sp. CAU 1612 isolated from Kang Won-do.</title>
        <authorList>
            <person name="Kim W."/>
        </authorList>
    </citation>
    <scope>NUCLEOTIDE SEQUENCE [LARGE SCALE GENOMIC DNA]</scope>
    <source>
        <strain evidence="1 2">CAU 1612</strain>
    </source>
</reference>
<dbReference type="RefSeq" id="WP_207047232.1">
    <property type="nucleotide sequence ID" value="NZ_JAFLNC010000005.1"/>
</dbReference>
<dbReference type="PANTHER" id="PTHR21015:SF22">
    <property type="entry name" value="GLYCOSYLTRANSFERASE"/>
    <property type="match status" value="1"/>
</dbReference>
<name>A0ABS3F9Z0_9PROT</name>
<evidence type="ECO:0008006" key="3">
    <source>
        <dbReference type="Google" id="ProtNLM"/>
    </source>
</evidence>
<protein>
    <recommendedName>
        <fullName evidence="3">Glycosyl transferase family 28 C-terminal domain-containing protein</fullName>
    </recommendedName>
</protein>
<sequence length="1085" mass="121911">MNVEMYDILKIGDFRFPGGTSTAIEAEIRALSDAGYKVGLLQKDARTLKQQRPVHPAITEQIDKKNAFLVDPATTSRVEAKLVLIHNPFVFEDLPQGPFPKVVADTKIMVAHQPIRDSNGVLYFDVEKVHENAESVVGEGLIWAPISAVSRENMIAEDFRFPIADCDWTNLIFVEDWKVERSGVLGTKPIIGRHSRPDWAKWPATREDMLKIYPDAEDIDIRLLGVGDGLQDLMQGTYPENWETFEFGEIPPRQFLEGIDFFVYFHHPDWVEGFGRTIAEAAAAGAVVILPEYLRQTFGEAALYRRPEDVIDTVKELHQDPYRFMLQSGLGQHMINNLYGPEKYLERIGKYLGHAEFTSDDIDSGSDPVVLEDVSVDVTHIGDFRSCREEIWRIVNDVKIQWENGYKSALIHHPTKTRGDLRIVNPDVQALVEKSMALPVNPETPNVRTKLLTIHQPLSLFEGAGDESYIVGPRVIADKTAVILDRMASSRAIRKRDALLKTIYGRNIIWYGTTAEIRAALQAVPSITVDAQLWTVSISFRDWKDPSTNGRLLPIVGRVSLGEEGQWPTSENLDGSLPVSGEVSSRLLGMTNIKNGPRTCFLDARETFKAQDIMATRFIENLDFMSYYPGYGDFEIPVHAIAYAMCQGVPAILDGRLQNIFGRGPKYMPPARVEGYVTELFAEKEEYARVASEQARIARKNFGPAIHLARLNKLVGTSGQTRVRDRQSNKRTRVLFVSSNGVGVGHLTRLLAIARRMGPTVEPVFLTMSQALPVVEQAGYPVEFLPFHVYANNNPNNWNVWFREHLEQVLDFHQPSAVVFDGSNPYSGLIEAILPRDIKLVWIRRGMWKEEQNNSLSISRQKFFDLVIEPTDIAESRDKGVTAYNRAVTVKVPPIRLLDKEEILSKGQACEELGIDPNRPAVLIQLGSGSNRDIVSMIDTVLDKLKANPSIQPVIAEWMIAPKSLDFWPGIKRLRGFPLSRYFNAFDFTVSAAGYNSFNEIISFSLPAIFMANEHATMDDQGGRAAFVQEEEAAYHIPGLNLDIVERSIENILDPEIQNTMRYNCERLALENGATAAAESIVNFL</sequence>
<evidence type="ECO:0000313" key="1">
    <source>
        <dbReference type="EMBL" id="MBO0334916.1"/>
    </source>
</evidence>